<dbReference type="PANTHER" id="PTHR34987:SF4">
    <property type="entry name" value="ALPHA-L-RHAMNOSIDASE C-TERMINAL DOMAIN-CONTAINING PROTEIN"/>
    <property type="match status" value="1"/>
</dbReference>
<dbReference type="Gene3D" id="2.60.420.10">
    <property type="entry name" value="Maltose phosphorylase, domain 3"/>
    <property type="match status" value="1"/>
</dbReference>
<dbReference type="SUPFAM" id="SSF48208">
    <property type="entry name" value="Six-hairpin glycosidases"/>
    <property type="match status" value="1"/>
</dbReference>
<comment type="caution">
    <text evidence="2">The sequence shown here is derived from an EMBL/GenBank/DDBJ whole genome shotgun (WGS) entry which is preliminary data.</text>
</comment>
<evidence type="ECO:0000313" key="2">
    <source>
        <dbReference type="EMBL" id="GAA1573333.1"/>
    </source>
</evidence>
<dbReference type="InterPro" id="IPR008928">
    <property type="entry name" value="6-hairpin_glycosidase_sf"/>
</dbReference>
<organism evidence="2 3">
    <name type="scientific">Kribbella sancticallisti</name>
    <dbReference type="NCBI Taxonomy" id="460087"/>
    <lineage>
        <taxon>Bacteria</taxon>
        <taxon>Bacillati</taxon>
        <taxon>Actinomycetota</taxon>
        <taxon>Actinomycetes</taxon>
        <taxon>Propionibacteriales</taxon>
        <taxon>Kribbellaceae</taxon>
        <taxon>Kribbella</taxon>
    </lineage>
</organism>
<dbReference type="Gene3D" id="1.50.10.10">
    <property type="match status" value="1"/>
</dbReference>
<protein>
    <recommendedName>
        <fullName evidence="1">Mannosylglycerate hydrolase MGH1-like glycoside hydrolase domain-containing protein</fullName>
    </recommendedName>
</protein>
<sequence length="487" mass="52736">MTTTDSRPALRFEDPETQALYGATYEAALENLLETNTVPFGEIHARSGLMDPAVGMVRAGGGYEQPWTRDATINSWNATSLLAPALAANTLWAVVEKDAGGKLRLQQDSQQWDQVVWTVGAWHHYLVTGDRDFLQSAYDVVTNTLALREQAAVFGPDARYGLFTGPSFFNDGVSGFPAPTAYEDESRGSESTSYPDVVSAMYLSTNALYYAAYTCATAMADTLGRPADGHRAKAAAIKQAINQHFWNPRSGSYNYELTADGTPGAYQEGTGLAFTLLFGIADAAQASSLISNAQRMTWGMPDTYPHWNRYSSAEPGRHNAMVWPLVQGLWAKGLAKHGDVEGFATETGLLAKLVRDSGGFWEIYDGNTGAVEGGYQGATGVLKRRWDSQPDQTWSATAFIDMMHTGLFGMTFDDRGLTLAPSLPPGWGDVTLSGLRYRDAGLTVALRGEGNVIRSFELDGRPGTEFVVPASLNGDHTIEITLDASRS</sequence>
<evidence type="ECO:0000313" key="3">
    <source>
        <dbReference type="Proteomes" id="UP001500393"/>
    </source>
</evidence>
<accession>A0ABP4P9A5</accession>
<dbReference type="Proteomes" id="UP001500393">
    <property type="component" value="Unassembled WGS sequence"/>
</dbReference>
<evidence type="ECO:0000259" key="1">
    <source>
        <dbReference type="Pfam" id="PF22422"/>
    </source>
</evidence>
<dbReference type="InterPro" id="IPR054491">
    <property type="entry name" value="MGH1-like_GH"/>
</dbReference>
<dbReference type="RefSeq" id="WP_344213791.1">
    <property type="nucleotide sequence ID" value="NZ_BAAAOS010000018.1"/>
</dbReference>
<dbReference type="EMBL" id="BAAAOS010000018">
    <property type="protein sequence ID" value="GAA1573333.1"/>
    <property type="molecule type" value="Genomic_DNA"/>
</dbReference>
<dbReference type="PANTHER" id="PTHR34987">
    <property type="entry name" value="C, PUTATIVE (AFU_ORTHOLOGUE AFUA_3G02880)-RELATED"/>
    <property type="match status" value="1"/>
</dbReference>
<dbReference type="Pfam" id="PF22422">
    <property type="entry name" value="MGH1-like_GH"/>
    <property type="match status" value="1"/>
</dbReference>
<name>A0ABP4P9A5_9ACTN</name>
<reference evidence="3" key="1">
    <citation type="journal article" date="2019" name="Int. J. Syst. Evol. Microbiol.">
        <title>The Global Catalogue of Microorganisms (GCM) 10K type strain sequencing project: providing services to taxonomists for standard genome sequencing and annotation.</title>
        <authorList>
            <consortium name="The Broad Institute Genomics Platform"/>
            <consortium name="The Broad Institute Genome Sequencing Center for Infectious Disease"/>
            <person name="Wu L."/>
            <person name="Ma J."/>
        </authorList>
    </citation>
    <scope>NUCLEOTIDE SEQUENCE [LARGE SCALE GENOMIC DNA]</scope>
    <source>
        <strain evidence="3">JCM 14969</strain>
    </source>
</reference>
<gene>
    <name evidence="2" type="ORF">GCM10009789_28560</name>
</gene>
<feature type="domain" description="Mannosylglycerate hydrolase MGH1-like glycoside hydrolase" evidence="1">
    <location>
        <begin position="203"/>
        <end position="395"/>
    </location>
</feature>
<proteinExistence type="predicted"/>
<dbReference type="InterPro" id="IPR012341">
    <property type="entry name" value="6hp_glycosidase-like_sf"/>
</dbReference>
<keyword evidence="3" id="KW-1185">Reference proteome</keyword>